<name>A0A9D4M0E5_DREPO</name>
<organism evidence="1 2">
    <name type="scientific">Dreissena polymorpha</name>
    <name type="common">Zebra mussel</name>
    <name type="synonym">Mytilus polymorpha</name>
    <dbReference type="NCBI Taxonomy" id="45954"/>
    <lineage>
        <taxon>Eukaryota</taxon>
        <taxon>Metazoa</taxon>
        <taxon>Spiralia</taxon>
        <taxon>Lophotrochozoa</taxon>
        <taxon>Mollusca</taxon>
        <taxon>Bivalvia</taxon>
        <taxon>Autobranchia</taxon>
        <taxon>Heteroconchia</taxon>
        <taxon>Euheterodonta</taxon>
        <taxon>Imparidentia</taxon>
        <taxon>Neoheterodontei</taxon>
        <taxon>Myida</taxon>
        <taxon>Dreissenoidea</taxon>
        <taxon>Dreissenidae</taxon>
        <taxon>Dreissena</taxon>
    </lineage>
</organism>
<protein>
    <submittedName>
        <fullName evidence="1">Uncharacterized protein</fullName>
    </submittedName>
</protein>
<dbReference type="AlphaFoldDB" id="A0A9D4M0E5"/>
<sequence>MALTLTGNTLVLNIEAENLKRSNVLSNYSRPCVRHSKAIRKCRKVETDSFLRVQLESPRSSLRQPTT</sequence>
<evidence type="ECO:0000313" key="2">
    <source>
        <dbReference type="Proteomes" id="UP000828390"/>
    </source>
</evidence>
<comment type="caution">
    <text evidence="1">The sequence shown here is derived from an EMBL/GenBank/DDBJ whole genome shotgun (WGS) entry which is preliminary data.</text>
</comment>
<gene>
    <name evidence="1" type="ORF">DPMN_029228</name>
</gene>
<dbReference type="Proteomes" id="UP000828390">
    <property type="component" value="Unassembled WGS sequence"/>
</dbReference>
<evidence type="ECO:0000313" key="1">
    <source>
        <dbReference type="EMBL" id="KAH3866171.1"/>
    </source>
</evidence>
<reference evidence="1" key="1">
    <citation type="journal article" date="2019" name="bioRxiv">
        <title>The Genome of the Zebra Mussel, Dreissena polymorpha: A Resource for Invasive Species Research.</title>
        <authorList>
            <person name="McCartney M.A."/>
            <person name="Auch B."/>
            <person name="Kono T."/>
            <person name="Mallez S."/>
            <person name="Zhang Y."/>
            <person name="Obille A."/>
            <person name="Becker A."/>
            <person name="Abrahante J.E."/>
            <person name="Garbe J."/>
            <person name="Badalamenti J.P."/>
            <person name="Herman A."/>
            <person name="Mangelson H."/>
            <person name="Liachko I."/>
            <person name="Sullivan S."/>
            <person name="Sone E.D."/>
            <person name="Koren S."/>
            <person name="Silverstein K.A.T."/>
            <person name="Beckman K.B."/>
            <person name="Gohl D.M."/>
        </authorList>
    </citation>
    <scope>NUCLEOTIDE SEQUENCE</scope>
    <source>
        <strain evidence="1">Duluth1</strain>
        <tissue evidence="1">Whole animal</tissue>
    </source>
</reference>
<proteinExistence type="predicted"/>
<reference evidence="1" key="2">
    <citation type="submission" date="2020-11" db="EMBL/GenBank/DDBJ databases">
        <authorList>
            <person name="McCartney M.A."/>
            <person name="Auch B."/>
            <person name="Kono T."/>
            <person name="Mallez S."/>
            <person name="Becker A."/>
            <person name="Gohl D.M."/>
            <person name="Silverstein K.A.T."/>
            <person name="Koren S."/>
            <person name="Bechman K.B."/>
            <person name="Herman A."/>
            <person name="Abrahante J.E."/>
            <person name="Garbe J."/>
        </authorList>
    </citation>
    <scope>NUCLEOTIDE SEQUENCE</scope>
    <source>
        <strain evidence="1">Duluth1</strain>
        <tissue evidence="1">Whole animal</tissue>
    </source>
</reference>
<keyword evidence="2" id="KW-1185">Reference proteome</keyword>
<accession>A0A9D4M0E5</accession>
<dbReference type="EMBL" id="JAIWYP010000002">
    <property type="protein sequence ID" value="KAH3866171.1"/>
    <property type="molecule type" value="Genomic_DNA"/>
</dbReference>